<keyword evidence="4" id="KW-1185">Reference proteome</keyword>
<sequence>MPHQRTLSLVWAATFALLLLGFATSGANAQGLTTLTQEDNGQVVTTSVPATVYTTENQVFTWQPTTPPTPTPSIVSRGSVLNVQD</sequence>
<keyword evidence="2" id="KW-0732">Signal</keyword>
<name>A0A0K3CQF8_RHOTO</name>
<protein>
    <submittedName>
        <fullName evidence="3">FGENESH: predicted gene_15.69 protein</fullName>
    </submittedName>
</protein>
<feature type="compositionally biased region" description="Polar residues" evidence="1">
    <location>
        <begin position="73"/>
        <end position="85"/>
    </location>
</feature>
<accession>A0A0K3CQF8</accession>
<dbReference type="AlphaFoldDB" id="A0A0K3CQF8"/>
<organism evidence="3 4">
    <name type="scientific">Rhodotorula toruloides</name>
    <name type="common">Yeast</name>
    <name type="synonym">Rhodosporidium toruloides</name>
    <dbReference type="NCBI Taxonomy" id="5286"/>
    <lineage>
        <taxon>Eukaryota</taxon>
        <taxon>Fungi</taxon>
        <taxon>Dikarya</taxon>
        <taxon>Basidiomycota</taxon>
        <taxon>Pucciniomycotina</taxon>
        <taxon>Microbotryomycetes</taxon>
        <taxon>Sporidiobolales</taxon>
        <taxon>Sporidiobolaceae</taxon>
        <taxon>Rhodotorula</taxon>
    </lineage>
</organism>
<reference evidence="3 4" key="1">
    <citation type="submission" date="2015-07" db="EMBL/GenBank/DDBJ databases">
        <authorList>
            <person name="Cajimat M.N.B."/>
            <person name="Milazzo M.L."/>
            <person name="Fulhorst C.F."/>
        </authorList>
    </citation>
    <scope>NUCLEOTIDE SEQUENCE [LARGE SCALE GENOMIC DNA]</scope>
    <source>
        <strain evidence="3">Single colony</strain>
    </source>
</reference>
<feature type="region of interest" description="Disordered" evidence="1">
    <location>
        <begin position="61"/>
        <end position="85"/>
    </location>
</feature>
<evidence type="ECO:0000313" key="4">
    <source>
        <dbReference type="Proteomes" id="UP000199069"/>
    </source>
</evidence>
<feature type="chain" id="PRO_5005495363" evidence="2">
    <location>
        <begin position="30"/>
        <end position="85"/>
    </location>
</feature>
<dbReference type="Proteomes" id="UP000199069">
    <property type="component" value="Unassembled WGS sequence"/>
</dbReference>
<dbReference type="EMBL" id="CWKI01000015">
    <property type="protein sequence ID" value="CTR10927.1"/>
    <property type="molecule type" value="Genomic_DNA"/>
</dbReference>
<feature type="non-terminal residue" evidence="3">
    <location>
        <position position="85"/>
    </location>
</feature>
<evidence type="ECO:0000313" key="3">
    <source>
        <dbReference type="EMBL" id="CTR10927.1"/>
    </source>
</evidence>
<proteinExistence type="predicted"/>
<evidence type="ECO:0000256" key="1">
    <source>
        <dbReference type="SAM" id="MobiDB-lite"/>
    </source>
</evidence>
<feature type="signal peptide" evidence="2">
    <location>
        <begin position="1"/>
        <end position="29"/>
    </location>
</feature>
<gene>
    <name evidence="3" type="primary">FGENESH: predicted gene_15.69</name>
    <name evidence="3" type="ORF">BN2166_0067880</name>
</gene>
<evidence type="ECO:0000256" key="2">
    <source>
        <dbReference type="SAM" id="SignalP"/>
    </source>
</evidence>